<dbReference type="SUPFAM" id="SSF103256">
    <property type="entry name" value="Hypothetical protein TM0160"/>
    <property type="match status" value="1"/>
</dbReference>
<name>A0ABY2K3U2_9MICC</name>
<protein>
    <submittedName>
        <fullName evidence="2">Bifunctional nuclease family protein</fullName>
    </submittedName>
</protein>
<evidence type="ECO:0000313" key="2">
    <source>
        <dbReference type="EMBL" id="TFI00162.1"/>
    </source>
</evidence>
<sequence length="158" mass="16420">MSAPDDVPLTVLGVRVDLPAQNHALLLLTPAGDRVVPVWVGAAEATAVALVLDDVPPPRPLTHDLLLSAVRALGGTVSCARLTGTEGETVLGELVLADGTVLDARPSDAVAVALRAEAPVLAPPAVVEELGVPAQEHDTDDLESFRRFLDDVDPEDFA</sequence>
<dbReference type="PROSITE" id="PS51658">
    <property type="entry name" value="BFN"/>
    <property type="match status" value="1"/>
</dbReference>
<evidence type="ECO:0000259" key="1">
    <source>
        <dbReference type="PROSITE" id="PS51658"/>
    </source>
</evidence>
<dbReference type="Pfam" id="PF02577">
    <property type="entry name" value="BFN_dom"/>
    <property type="match status" value="1"/>
</dbReference>
<dbReference type="EMBL" id="SPKT01000005">
    <property type="protein sequence ID" value="TFI00162.1"/>
    <property type="molecule type" value="Genomic_DNA"/>
</dbReference>
<organism evidence="2 3">
    <name type="scientific">Micrococcus lylae</name>
    <dbReference type="NCBI Taxonomy" id="1273"/>
    <lineage>
        <taxon>Bacteria</taxon>
        <taxon>Bacillati</taxon>
        <taxon>Actinomycetota</taxon>
        <taxon>Actinomycetes</taxon>
        <taxon>Micrococcales</taxon>
        <taxon>Micrococcaceae</taxon>
        <taxon>Micrococcus</taxon>
    </lineage>
</organism>
<gene>
    <name evidence="2" type="ORF">E4A49_03695</name>
</gene>
<reference evidence="2 3" key="1">
    <citation type="submission" date="2019-03" db="EMBL/GenBank/DDBJ databases">
        <title>Reclassification of Micrococcus aloeverae and Micrococcus yunnanensis as later heterotypic synonyms of Micrococcus luteus.</title>
        <authorList>
            <person name="Huang C.-H."/>
        </authorList>
    </citation>
    <scope>NUCLEOTIDE SEQUENCE [LARGE SCALE GENOMIC DNA]</scope>
    <source>
        <strain evidence="2 3">BCRC 12151</strain>
    </source>
</reference>
<dbReference type="InterPro" id="IPR003729">
    <property type="entry name" value="Bi_nuclease_dom"/>
</dbReference>
<dbReference type="Gene3D" id="3.10.690.10">
    <property type="entry name" value="Bifunctional nuclease domain"/>
    <property type="match status" value="1"/>
</dbReference>
<dbReference type="InterPro" id="IPR036104">
    <property type="entry name" value="BFN_sf"/>
</dbReference>
<comment type="caution">
    <text evidence="2">The sequence shown here is derived from an EMBL/GenBank/DDBJ whole genome shotgun (WGS) entry which is preliminary data.</text>
</comment>
<accession>A0ABY2K3U2</accession>
<evidence type="ECO:0000313" key="3">
    <source>
        <dbReference type="Proteomes" id="UP000297477"/>
    </source>
</evidence>
<proteinExistence type="predicted"/>
<feature type="domain" description="BFN" evidence="1">
    <location>
        <begin position="6"/>
        <end position="134"/>
    </location>
</feature>
<dbReference type="RefSeq" id="WP_067188715.1">
    <property type="nucleotide sequence ID" value="NZ_CP126965.1"/>
</dbReference>
<keyword evidence="3" id="KW-1185">Reference proteome</keyword>
<dbReference type="Proteomes" id="UP000297477">
    <property type="component" value="Unassembled WGS sequence"/>
</dbReference>